<evidence type="ECO:0000313" key="11">
    <source>
        <dbReference type="EMBL" id="QOK23114.1"/>
    </source>
</evidence>
<evidence type="ECO:0000256" key="9">
    <source>
        <dbReference type="ARBA" id="ARBA00031271"/>
    </source>
</evidence>
<evidence type="ECO:0000256" key="1">
    <source>
        <dbReference type="ARBA" id="ARBA00000165"/>
    </source>
</evidence>
<reference evidence="11 12" key="1">
    <citation type="submission" date="2020-10" db="EMBL/GenBank/DDBJ databases">
        <title>Janibacter indicus TT2 genome sequence.</title>
        <authorList>
            <person name="Lee K."/>
            <person name="Ganzorig M."/>
        </authorList>
    </citation>
    <scope>NUCLEOTIDE SEQUENCE [LARGE SCALE GENOMIC DNA]</scope>
    <source>
        <strain evidence="11 12">TT2</strain>
    </source>
</reference>
<comment type="function">
    <text evidence="8">Cleaves the carbon-mercury bond of organomercurials such as phenylmercuric acetate. One product is Hg(2+), which is subsequently detoxified by the mercuric reductase.</text>
</comment>
<comment type="catalytic activity">
    <reaction evidence="1">
        <text>an alkylmercury + H(+) = an alkane + Hg(2+)</text>
        <dbReference type="Rhea" id="RHEA:18777"/>
        <dbReference type="ChEBI" id="CHEBI:15378"/>
        <dbReference type="ChEBI" id="CHEBI:16793"/>
        <dbReference type="ChEBI" id="CHEBI:18310"/>
        <dbReference type="ChEBI" id="CHEBI:83725"/>
        <dbReference type="EC" id="4.99.1.2"/>
    </reaction>
</comment>
<dbReference type="GO" id="GO:0046689">
    <property type="term" value="P:response to mercury ion"/>
    <property type="evidence" value="ECO:0007669"/>
    <property type="project" value="UniProtKB-KW"/>
</dbReference>
<keyword evidence="6" id="KW-0476">Mercury</keyword>
<evidence type="ECO:0000256" key="2">
    <source>
        <dbReference type="ARBA" id="ARBA00009443"/>
    </source>
</evidence>
<dbReference type="NCBIfam" id="NF009710">
    <property type="entry name" value="PRK13239.1"/>
    <property type="match status" value="1"/>
</dbReference>
<keyword evidence="5" id="KW-0475">Mercuric resistance</keyword>
<dbReference type="InterPro" id="IPR004927">
    <property type="entry name" value="MerB"/>
</dbReference>
<dbReference type="PRINTS" id="PR01699">
    <property type="entry name" value="ORGNOHGLYASE"/>
</dbReference>
<evidence type="ECO:0000256" key="4">
    <source>
        <dbReference type="ARBA" id="ARBA00018180"/>
    </source>
</evidence>
<dbReference type="Pfam" id="PF12324">
    <property type="entry name" value="HTH_15"/>
    <property type="match status" value="1"/>
</dbReference>
<dbReference type="Pfam" id="PF03243">
    <property type="entry name" value="MerB"/>
    <property type="match status" value="1"/>
</dbReference>
<proteinExistence type="inferred from homology"/>
<accession>A0A7L9J166</accession>
<dbReference type="EC" id="4.99.1.2" evidence="3"/>
<evidence type="ECO:0000256" key="8">
    <source>
        <dbReference type="ARBA" id="ARBA00025326"/>
    </source>
</evidence>
<sequence>MTMTEHHPHEVTERLASAETGMQPWLWVPALRLLAQGDPVDVQDLAGAVGRPVEEVRAAMETVPDVEYDGEGRIIGWGLTQRATPHRFEVDGKQLYTWCAMDTLIFPTLLGAPARVESADHATGAPVRLRVGASGPTGVESATAVVSLVNPDDLSSIRSAFCHQVHFFASAETAAPWLRDHPGATVIPVAQAYQLATTMAEQMLTQGSTGTPGNGSGGCC</sequence>
<dbReference type="NCBIfam" id="NF033555">
    <property type="entry name" value="lyase_MerB"/>
    <property type="match status" value="1"/>
</dbReference>
<evidence type="ECO:0000256" key="5">
    <source>
        <dbReference type="ARBA" id="ARBA00022466"/>
    </source>
</evidence>
<organism evidence="11 12">
    <name type="scientific">Janibacter indicus</name>
    <dbReference type="NCBI Taxonomy" id="857417"/>
    <lineage>
        <taxon>Bacteria</taxon>
        <taxon>Bacillati</taxon>
        <taxon>Actinomycetota</taxon>
        <taxon>Actinomycetes</taxon>
        <taxon>Micrococcales</taxon>
        <taxon>Intrasporangiaceae</taxon>
        <taxon>Janibacter</taxon>
    </lineage>
</organism>
<evidence type="ECO:0000256" key="7">
    <source>
        <dbReference type="ARBA" id="ARBA00023239"/>
    </source>
</evidence>
<dbReference type="AlphaFoldDB" id="A0A7L9J166"/>
<dbReference type="Gene3D" id="3.15.10.60">
    <property type="entry name" value="Alkylmercury lyase"/>
    <property type="match status" value="1"/>
</dbReference>
<dbReference type="Gene3D" id="1.10.10.10">
    <property type="entry name" value="Winged helix-like DNA-binding domain superfamily/Winged helix DNA-binding domain"/>
    <property type="match status" value="1"/>
</dbReference>
<evidence type="ECO:0000256" key="6">
    <source>
        <dbReference type="ARBA" id="ARBA00022914"/>
    </source>
</evidence>
<dbReference type="SUPFAM" id="SSF160387">
    <property type="entry name" value="NosL/MerB-like"/>
    <property type="match status" value="1"/>
</dbReference>
<dbReference type="InterPro" id="IPR024259">
    <property type="entry name" value="MerB_HTH_dom"/>
</dbReference>
<keyword evidence="7 11" id="KW-0456">Lyase</keyword>
<evidence type="ECO:0000313" key="12">
    <source>
        <dbReference type="Proteomes" id="UP000593998"/>
    </source>
</evidence>
<evidence type="ECO:0000256" key="3">
    <source>
        <dbReference type="ARBA" id="ARBA00013237"/>
    </source>
</evidence>
<dbReference type="SUPFAM" id="SSF46785">
    <property type="entry name" value="Winged helix' DNA-binding domain"/>
    <property type="match status" value="1"/>
</dbReference>
<dbReference type="Proteomes" id="UP000593998">
    <property type="component" value="Chromosome"/>
</dbReference>
<gene>
    <name evidence="11" type="primary">merB</name>
    <name evidence="11" type="ORF">IGS73_01325</name>
</gene>
<dbReference type="InterPro" id="IPR036390">
    <property type="entry name" value="WH_DNA-bd_sf"/>
</dbReference>
<protein>
    <recommendedName>
        <fullName evidence="4">Alkylmercury lyase</fullName>
        <ecNumber evidence="3">4.99.1.2</ecNumber>
    </recommendedName>
    <alternativeName>
        <fullName evidence="9">Organomercurial lyase</fullName>
    </alternativeName>
</protein>
<feature type="domain" description="Alkylmercury lyase helix-turn-helix" evidence="10">
    <location>
        <begin position="11"/>
        <end position="78"/>
    </location>
</feature>
<name>A0A7L9J166_9MICO</name>
<comment type="similarity">
    <text evidence="2">Belongs to the MerB family.</text>
</comment>
<evidence type="ECO:0000259" key="10">
    <source>
        <dbReference type="Pfam" id="PF12324"/>
    </source>
</evidence>
<dbReference type="InterPro" id="IPR036388">
    <property type="entry name" value="WH-like_DNA-bd_sf"/>
</dbReference>
<dbReference type="EMBL" id="CP062789">
    <property type="protein sequence ID" value="QOK23114.1"/>
    <property type="molecule type" value="Genomic_DNA"/>
</dbReference>
<dbReference type="GO" id="GO:0018836">
    <property type="term" value="F:alkylmercury lyase activity"/>
    <property type="evidence" value="ECO:0007669"/>
    <property type="project" value="UniProtKB-EC"/>
</dbReference>
<dbReference type="PIRSF" id="PIRSF001458">
    <property type="entry name" value="MerB"/>
    <property type="match status" value="1"/>
</dbReference>